<reference evidence="3 4" key="2">
    <citation type="submission" date="2017-10" db="EMBL/GenBank/DDBJ databases">
        <authorList>
            <person name="Banno H."/>
            <person name="Chua N.-H."/>
        </authorList>
    </citation>
    <scope>NUCLEOTIDE SEQUENCE [LARGE SCALE GENOMIC DNA]</scope>
    <source>
        <strain evidence="3 4">JK626</strain>
    </source>
</reference>
<dbReference type="GO" id="GO:0000271">
    <property type="term" value="P:polysaccharide biosynthetic process"/>
    <property type="evidence" value="ECO:0007669"/>
    <property type="project" value="TreeGrafter"/>
</dbReference>
<dbReference type="GO" id="GO:0016747">
    <property type="term" value="F:acyltransferase activity, transferring groups other than amino-acyl groups"/>
    <property type="evidence" value="ECO:0007669"/>
    <property type="project" value="InterPro"/>
</dbReference>
<evidence type="ECO:0000313" key="3">
    <source>
        <dbReference type="EMBL" id="PHU34926.1"/>
    </source>
</evidence>
<feature type="domain" description="Acyltransferase 3" evidence="2">
    <location>
        <begin position="10"/>
        <end position="366"/>
    </location>
</feature>
<dbReference type="AlphaFoldDB" id="A0A2G3DV71"/>
<feature type="transmembrane region" description="Helical" evidence="1">
    <location>
        <begin position="12"/>
        <end position="29"/>
    </location>
</feature>
<feature type="transmembrane region" description="Helical" evidence="1">
    <location>
        <begin position="82"/>
        <end position="104"/>
    </location>
</feature>
<protein>
    <recommendedName>
        <fullName evidence="2">Acyltransferase 3 domain-containing protein</fullName>
    </recommendedName>
</protein>
<dbReference type="PANTHER" id="PTHR23028:SF53">
    <property type="entry name" value="ACYL_TRANSF_3 DOMAIN-CONTAINING PROTEIN"/>
    <property type="match status" value="1"/>
</dbReference>
<feature type="transmembrane region" description="Helical" evidence="1">
    <location>
        <begin position="172"/>
        <end position="191"/>
    </location>
</feature>
<accession>A0A2G3DV71</accession>
<dbReference type="RefSeq" id="WP_099391792.1">
    <property type="nucleotide sequence ID" value="NZ_PDYF01000011.1"/>
</dbReference>
<organism evidence="3 4">
    <name type="scientific">Pseudobutyrivibrio ruminis</name>
    <dbReference type="NCBI Taxonomy" id="46206"/>
    <lineage>
        <taxon>Bacteria</taxon>
        <taxon>Bacillati</taxon>
        <taxon>Bacillota</taxon>
        <taxon>Clostridia</taxon>
        <taxon>Lachnospirales</taxon>
        <taxon>Lachnospiraceae</taxon>
        <taxon>Pseudobutyrivibrio</taxon>
    </lineage>
</organism>
<dbReference type="InterPro" id="IPR002656">
    <property type="entry name" value="Acyl_transf_3_dom"/>
</dbReference>
<gene>
    <name evidence="3" type="ORF">CSX01_06205</name>
</gene>
<comment type="caution">
    <text evidence="3">The sequence shown here is derived from an EMBL/GenBank/DDBJ whole genome shotgun (WGS) entry which is preliminary data.</text>
</comment>
<dbReference type="InterPro" id="IPR050879">
    <property type="entry name" value="Acyltransferase_3"/>
</dbReference>
<dbReference type="Proteomes" id="UP000225889">
    <property type="component" value="Unassembled WGS sequence"/>
</dbReference>
<keyword evidence="1" id="KW-0472">Membrane</keyword>
<evidence type="ECO:0000313" key="4">
    <source>
        <dbReference type="Proteomes" id="UP000225889"/>
    </source>
</evidence>
<sequence length="396" mass="45616">MAVRKKFDALQTLRFLLFLVVFGEHSGFYRLIGVPIFFEISIMSVFLMMSGFLMFYTYSERELSTNPVENVKFSIGRIKKLYPLHVETALIQLAFVIFFFFDYFRTSPEGFGYFAFRVGVNLALLQAWVPNLEQYTFFLNGPSWFLSVMIFAYFLFPYIVKLLKRLKTIRNGVIAAVLLFAISFIATIIVGSKTGYLDSEFFIWFTMNSPIMRTTDFILGCIIGFIYVERRKTRDIDAKPYSKGLWTFYEIMAFLLLQVFSVFIVAGVYLIGGDIGIALAYCTVGLPCLIGLPMLLVCIYGRGYMSKLFSWKPLVYLGDITMYTYLIHYIYTQLWAYLQDYVFGIDKSDPRNLYIVPVEFVLTIGSAILYDKFRKKRAAAAKARATRPMEGQVEGA</sequence>
<feature type="transmembrane region" description="Helical" evidence="1">
    <location>
        <begin position="211"/>
        <end position="228"/>
    </location>
</feature>
<name>A0A2G3DV71_9FIRM</name>
<keyword evidence="1" id="KW-0812">Transmembrane</keyword>
<feature type="transmembrane region" description="Helical" evidence="1">
    <location>
        <begin position="313"/>
        <end position="331"/>
    </location>
</feature>
<dbReference type="EMBL" id="PDYF01000011">
    <property type="protein sequence ID" value="PHU34926.1"/>
    <property type="molecule type" value="Genomic_DNA"/>
</dbReference>
<reference evidence="3 4" key="1">
    <citation type="submission" date="2017-10" db="EMBL/GenBank/DDBJ databases">
        <title>Resolving the taxonomy of Roseburia spp., Eubacterium rectale and Agathobacter spp. through phylogenomic analysis.</title>
        <authorList>
            <person name="Sheridan P.O."/>
            <person name="Walker A.W."/>
            <person name="Duncan S.H."/>
            <person name="Scott K.P."/>
            <person name="Toole P.W.O."/>
            <person name="Luis P."/>
            <person name="Flint H.J."/>
        </authorList>
    </citation>
    <scope>NUCLEOTIDE SEQUENCE [LARGE SCALE GENOMIC DNA]</scope>
    <source>
        <strain evidence="3 4">JK626</strain>
    </source>
</reference>
<feature type="transmembrane region" description="Helical" evidence="1">
    <location>
        <begin position="141"/>
        <end position="160"/>
    </location>
</feature>
<feature type="transmembrane region" description="Helical" evidence="1">
    <location>
        <begin position="351"/>
        <end position="370"/>
    </location>
</feature>
<proteinExistence type="predicted"/>
<feature type="transmembrane region" description="Helical" evidence="1">
    <location>
        <begin position="278"/>
        <end position="301"/>
    </location>
</feature>
<dbReference type="GO" id="GO:0016020">
    <property type="term" value="C:membrane"/>
    <property type="evidence" value="ECO:0007669"/>
    <property type="project" value="TreeGrafter"/>
</dbReference>
<dbReference type="Pfam" id="PF01757">
    <property type="entry name" value="Acyl_transf_3"/>
    <property type="match status" value="1"/>
</dbReference>
<dbReference type="PANTHER" id="PTHR23028">
    <property type="entry name" value="ACETYLTRANSFERASE"/>
    <property type="match status" value="1"/>
</dbReference>
<evidence type="ECO:0000259" key="2">
    <source>
        <dbReference type="Pfam" id="PF01757"/>
    </source>
</evidence>
<keyword evidence="1" id="KW-1133">Transmembrane helix</keyword>
<evidence type="ECO:0000256" key="1">
    <source>
        <dbReference type="SAM" id="Phobius"/>
    </source>
</evidence>
<feature type="transmembrane region" description="Helical" evidence="1">
    <location>
        <begin position="36"/>
        <end position="58"/>
    </location>
</feature>
<feature type="transmembrane region" description="Helical" evidence="1">
    <location>
        <begin position="248"/>
        <end position="272"/>
    </location>
</feature>